<dbReference type="OrthoDB" id="9763796at2"/>
<dbReference type="Pfam" id="PF03814">
    <property type="entry name" value="KdpA"/>
    <property type="match status" value="1"/>
</dbReference>
<gene>
    <name evidence="9" type="primary">kdpA</name>
    <name evidence="10" type="ORF">Asru_0353_02</name>
</gene>
<evidence type="ECO:0000256" key="4">
    <source>
        <dbReference type="ARBA" id="ARBA00022692"/>
    </source>
</evidence>
<dbReference type="PANTHER" id="PTHR30607:SF2">
    <property type="entry name" value="POTASSIUM-TRANSPORTING ATPASE POTASSIUM-BINDING SUBUNIT"/>
    <property type="match status" value="1"/>
</dbReference>
<dbReference type="InterPro" id="IPR004623">
    <property type="entry name" value="KdpA"/>
</dbReference>
<keyword evidence="5 9" id="KW-0630">Potassium</keyword>
<keyword evidence="7 9" id="KW-0406">Ion transport</keyword>
<feature type="transmembrane region" description="Helical" evidence="9">
    <location>
        <begin position="144"/>
        <end position="169"/>
    </location>
</feature>
<feature type="transmembrane region" description="Helical" evidence="9">
    <location>
        <begin position="387"/>
        <end position="405"/>
    </location>
</feature>
<comment type="function">
    <text evidence="9">Part of the high-affinity ATP-driven potassium transport (or Kdp) system, which catalyzes the hydrolysis of ATP coupled with the electrogenic transport of potassium into the cytoplasm. This subunit binds the extracellular potassium ions and delivers the ions to the membrane domain of KdpB through an intramembrane tunnel.</text>
</comment>
<evidence type="ECO:0000313" key="10">
    <source>
        <dbReference type="EMBL" id="GAN77514.1"/>
    </source>
</evidence>
<dbReference type="RefSeq" id="WP_048861635.1">
    <property type="nucleotide sequence ID" value="NZ_BANB01000353.1"/>
</dbReference>
<dbReference type="GO" id="GO:0005886">
    <property type="term" value="C:plasma membrane"/>
    <property type="evidence" value="ECO:0007669"/>
    <property type="project" value="UniProtKB-SubCell"/>
</dbReference>
<evidence type="ECO:0000256" key="9">
    <source>
        <dbReference type="HAMAP-Rule" id="MF_00275"/>
    </source>
</evidence>
<feature type="transmembrane region" description="Helical" evidence="9">
    <location>
        <begin position="66"/>
        <end position="85"/>
    </location>
</feature>
<feature type="transmembrane region" description="Helical" evidence="9">
    <location>
        <begin position="533"/>
        <end position="551"/>
    </location>
</feature>
<dbReference type="NCBIfam" id="TIGR00680">
    <property type="entry name" value="kdpA"/>
    <property type="match status" value="1"/>
</dbReference>
<dbReference type="PANTHER" id="PTHR30607">
    <property type="entry name" value="POTASSIUM-TRANSPORTING ATPASE A CHAIN"/>
    <property type="match status" value="1"/>
</dbReference>
<dbReference type="EMBL" id="BANB01000353">
    <property type="protein sequence ID" value="GAN77514.1"/>
    <property type="molecule type" value="Genomic_DNA"/>
</dbReference>
<dbReference type="GO" id="GO:0008556">
    <property type="term" value="F:P-type potassium transmembrane transporter activity"/>
    <property type="evidence" value="ECO:0007669"/>
    <property type="project" value="InterPro"/>
</dbReference>
<comment type="subunit">
    <text evidence="9">The system is composed of three essential subunits: KdpA, KdpB and KdpC.</text>
</comment>
<dbReference type="PIRSF" id="PIRSF001294">
    <property type="entry name" value="K_ATPaseA"/>
    <property type="match status" value="1"/>
</dbReference>
<dbReference type="Proteomes" id="UP000032680">
    <property type="component" value="Unassembled WGS sequence"/>
</dbReference>
<dbReference type="HAMAP" id="MF_00275">
    <property type="entry name" value="KdpA"/>
    <property type="match status" value="1"/>
</dbReference>
<accession>A0A0D6P9H1</accession>
<dbReference type="GO" id="GO:0030955">
    <property type="term" value="F:potassium ion binding"/>
    <property type="evidence" value="ECO:0007669"/>
    <property type="project" value="UniProtKB-UniRule"/>
</dbReference>
<comment type="caution">
    <text evidence="10">The sequence shown here is derived from an EMBL/GenBank/DDBJ whole genome shotgun (WGS) entry which is preliminary data.</text>
</comment>
<evidence type="ECO:0000256" key="6">
    <source>
        <dbReference type="ARBA" id="ARBA00022989"/>
    </source>
</evidence>
<feature type="transmembrane region" description="Helical" evidence="9">
    <location>
        <begin position="426"/>
        <end position="445"/>
    </location>
</feature>
<evidence type="ECO:0000256" key="2">
    <source>
        <dbReference type="ARBA" id="ARBA00022475"/>
    </source>
</evidence>
<evidence type="ECO:0000256" key="5">
    <source>
        <dbReference type="ARBA" id="ARBA00022958"/>
    </source>
</evidence>
<keyword evidence="2 9" id="KW-1003">Cell membrane</keyword>
<evidence type="ECO:0000256" key="7">
    <source>
        <dbReference type="ARBA" id="ARBA00023065"/>
    </source>
</evidence>
<evidence type="ECO:0000256" key="3">
    <source>
        <dbReference type="ARBA" id="ARBA00022538"/>
    </source>
</evidence>
<comment type="similarity">
    <text evidence="9">Belongs to the KdpA family.</text>
</comment>
<keyword evidence="4 9" id="KW-0812">Transmembrane</keyword>
<dbReference type="AlphaFoldDB" id="A0A0D6P9H1"/>
<name>A0A0D6P9H1_9PROT</name>
<feature type="transmembrane region" description="Helical" evidence="9">
    <location>
        <begin position="255"/>
        <end position="276"/>
    </location>
</feature>
<evidence type="ECO:0000313" key="11">
    <source>
        <dbReference type="Proteomes" id="UP000032680"/>
    </source>
</evidence>
<keyword evidence="6 9" id="KW-1133">Transmembrane helix</keyword>
<evidence type="ECO:0000256" key="1">
    <source>
        <dbReference type="ARBA" id="ARBA00022448"/>
    </source>
</evidence>
<feature type="transmembrane region" description="Helical" evidence="9">
    <location>
        <begin position="288"/>
        <end position="307"/>
    </location>
</feature>
<proteinExistence type="inferred from homology"/>
<evidence type="ECO:0000256" key="8">
    <source>
        <dbReference type="ARBA" id="ARBA00023136"/>
    </source>
</evidence>
<keyword evidence="3 9" id="KW-0633">Potassium transport</keyword>
<organism evidence="10 11">
    <name type="scientific">Acidisphaera rubrifaciens HS-AP3</name>
    <dbReference type="NCBI Taxonomy" id="1231350"/>
    <lineage>
        <taxon>Bacteria</taxon>
        <taxon>Pseudomonadati</taxon>
        <taxon>Pseudomonadota</taxon>
        <taxon>Alphaproteobacteria</taxon>
        <taxon>Acetobacterales</taxon>
        <taxon>Acetobacteraceae</taxon>
        <taxon>Acidisphaera</taxon>
    </lineage>
</organism>
<keyword evidence="11" id="KW-1185">Reference proteome</keyword>
<protein>
    <recommendedName>
        <fullName evidence="9">Potassium-transporting ATPase potassium-binding subunit</fullName>
    </recommendedName>
    <alternativeName>
        <fullName evidence="9">ATP phosphohydrolase [potassium-transporting] A chain</fullName>
    </alternativeName>
    <alternativeName>
        <fullName evidence="9">Potassium-binding and translocating subunit A</fullName>
    </alternativeName>
    <alternativeName>
        <fullName evidence="9">Potassium-translocating ATPase A chain</fullName>
    </alternativeName>
</protein>
<comment type="subcellular location">
    <subcellularLocation>
        <location evidence="9">Cell membrane</location>
        <topology evidence="9">Multi-pass membrane protein</topology>
    </subcellularLocation>
</comment>
<feature type="transmembrane region" description="Helical" evidence="9">
    <location>
        <begin position="490"/>
        <end position="512"/>
    </location>
</feature>
<comment type="caution">
    <text evidence="9">Lacks conserved residue(s) required for the propagation of feature annotation.</text>
</comment>
<sequence length="571" mass="59475">MMIEGSLQIALVLAVVLASAVPVGRYLARVVQGERVFLTPVLAPVERLVYRACGIDPARGMGWQSYVFALLLLNALHFVLLYAILRLQGALPAFLNPQGIGALSPRLAFNTAISFVTNTNWQAYTPESQMSYGAQMLGLTVHNFLSAATGIAAAVAVVRAFTAGGLRTLGNFYADLTRVTLYLLLPVALVATVALIAMGVPQTLAPYLDVTTIEGAKQTIALGPVAFQEAIKELGTNGGGFFNANSAHPFEAPGALALMLETWLILIIPFSLAIMLGRMVGAPRQGRALFVAMAVLLVLGVFGAYVAEAGGNPLLTALGVDPAMGNMEGKDLRFGLPLSMLFNIAATGTSCGAVAAFTDSFMPLAGLIPMFLMQLGEVTPGGVGSGLYTVVIFALLSVFVAGLMVGRTPEYLGKKVQAHEIKLAMLAVLVLTLFILGGAAVSLVMPSGLASLANAGPHGLSEMLYAWTSATENNGSAMAGLSADTNLLDYGLGAAMLFGRFAFLIPVLAIAGSLAEKPKLPPSAGTFPTDGPLFVGLLIGVIIILGGLQFMPALSLGPLAEHYQMLVGQTY</sequence>
<keyword evidence="8 9" id="KW-0472">Membrane</keyword>
<reference evidence="10 11" key="1">
    <citation type="submission" date="2012-11" db="EMBL/GenBank/DDBJ databases">
        <title>Whole genome sequence of Acidisphaera rubrifaciens HS-AP3.</title>
        <authorList>
            <person name="Azuma Y."/>
            <person name="Higashiura N."/>
            <person name="Hirakawa H."/>
            <person name="Matsushita K."/>
        </authorList>
    </citation>
    <scope>NUCLEOTIDE SEQUENCE [LARGE SCALE GENOMIC DNA]</scope>
    <source>
        <strain evidence="10 11">HS-AP3</strain>
    </source>
</reference>
<keyword evidence="1 9" id="KW-0813">Transport</keyword>
<feature type="transmembrane region" description="Helical" evidence="9">
    <location>
        <begin position="181"/>
        <end position="200"/>
    </location>
</feature>